<organism evidence="1">
    <name type="scientific">Candidatus Thiocaldithrix dubininis</name>
    <dbReference type="NCBI Taxonomy" id="3080823"/>
    <lineage>
        <taxon>Bacteria</taxon>
        <taxon>Pseudomonadati</taxon>
        <taxon>Pseudomonadota</taxon>
        <taxon>Gammaproteobacteria</taxon>
        <taxon>Thiotrichales</taxon>
        <taxon>Thiotrichaceae</taxon>
        <taxon>Candidatus Thiocaldithrix</taxon>
    </lineage>
</organism>
<dbReference type="EMBL" id="CP124755">
    <property type="protein sequence ID" value="WGZ91496.1"/>
    <property type="molecule type" value="Genomic_DNA"/>
</dbReference>
<reference evidence="1" key="1">
    <citation type="journal article" date="2023" name="Int. J. Mol. Sci.">
        <title>Metagenomics Revealed a New Genus 'Candidatus Thiocaldithrix dubininis' gen. nov., sp. nov. and a New Species 'Candidatus Thiothrix putei' sp. nov. in the Family Thiotrichaceae, Some Members of Which Have Traits of Both Na+- and H+-Motive Energetics.</title>
        <authorList>
            <person name="Ravin N.V."/>
            <person name="Muntyan M.S."/>
            <person name="Smolyakov D.D."/>
            <person name="Rudenko T.S."/>
            <person name="Beletsky A.V."/>
            <person name="Mardanov A.V."/>
            <person name="Grabovich M.Y."/>
        </authorList>
    </citation>
    <scope>NUCLEOTIDE SEQUENCE</scope>
    <source>
        <strain evidence="1">GKL-01</strain>
    </source>
</reference>
<dbReference type="AlphaFoldDB" id="A0AA95HB68"/>
<proteinExistence type="predicted"/>
<reference evidence="1" key="2">
    <citation type="submission" date="2023-04" db="EMBL/GenBank/DDBJ databases">
        <authorList>
            <person name="Beletskiy A.V."/>
            <person name="Mardanov A.V."/>
            <person name="Ravin N.V."/>
        </authorList>
    </citation>
    <scope>NUCLEOTIDE SEQUENCE</scope>
    <source>
        <strain evidence="1">GKL-01</strain>
    </source>
</reference>
<sequence>MRQCQPCTACCDGWVQMNIRGAEVYPGCACPHSTGQGCDDYANRPVEPCHHFNCAWILPNSPLPEWFKPSAAKVIVLLNKTRWQGLPVDLAVPVGKRIPPRALNWLKQFAEQQGRPLLYTEQVLINGTMQKQQDVIAYGPPAFQADINQKLARHERLWI</sequence>
<name>A0AA95HB68_9GAMM</name>
<gene>
    <name evidence="1" type="ORF">QJT80_03260</name>
</gene>
<dbReference type="Proteomes" id="UP001300672">
    <property type="component" value="Chromosome"/>
</dbReference>
<accession>A0AA95HB68</accession>
<protein>
    <submittedName>
        <fullName evidence="1">Uncharacterized protein</fullName>
    </submittedName>
</protein>
<dbReference type="KEGG" id="tdu:QJT80_03260"/>
<evidence type="ECO:0000313" key="1">
    <source>
        <dbReference type="EMBL" id="WGZ91496.1"/>
    </source>
</evidence>